<evidence type="ECO:0000313" key="2">
    <source>
        <dbReference type="EMBL" id="DAE04962.1"/>
    </source>
</evidence>
<accession>A0A8S5PDB6</accession>
<dbReference type="EMBL" id="BK015399">
    <property type="protein sequence ID" value="DAE04962.1"/>
    <property type="molecule type" value="Genomic_DNA"/>
</dbReference>
<feature type="transmembrane region" description="Helical" evidence="1">
    <location>
        <begin position="6"/>
        <end position="31"/>
    </location>
</feature>
<name>A0A8S5PDB6_9VIRU</name>
<sequence>MNSLTILGLIIFIPIFVYICALATALLRWLWRKGDKK</sequence>
<keyword evidence="1" id="KW-1133">Transmembrane helix</keyword>
<evidence type="ECO:0000256" key="1">
    <source>
        <dbReference type="SAM" id="Phobius"/>
    </source>
</evidence>
<keyword evidence="1" id="KW-0812">Transmembrane</keyword>
<protein>
    <submittedName>
        <fullName evidence="2">Uncharacterized protein</fullName>
    </submittedName>
</protein>
<reference evidence="2" key="1">
    <citation type="journal article" date="2021" name="Proc. Natl. Acad. Sci. U.S.A.">
        <title>A Catalog of Tens of Thousands of Viruses from Human Metagenomes Reveals Hidden Associations with Chronic Diseases.</title>
        <authorList>
            <person name="Tisza M.J."/>
            <person name="Buck C.B."/>
        </authorList>
    </citation>
    <scope>NUCLEOTIDE SEQUENCE</scope>
    <source>
        <strain evidence="2">CtHN216</strain>
    </source>
</reference>
<organism evidence="2">
    <name type="scientific">Microviridae sp. ctHN216</name>
    <dbReference type="NCBI Taxonomy" id="2824990"/>
    <lineage>
        <taxon>Viruses</taxon>
        <taxon>Monodnaviria</taxon>
        <taxon>Sangervirae</taxon>
        <taxon>Phixviricota</taxon>
        <taxon>Malgrandaviricetes</taxon>
        <taxon>Petitvirales</taxon>
        <taxon>Microviridae</taxon>
    </lineage>
</organism>
<proteinExistence type="predicted"/>
<keyword evidence="1" id="KW-0472">Membrane</keyword>